<dbReference type="InterPro" id="IPR013096">
    <property type="entry name" value="Cupin_2"/>
</dbReference>
<dbReference type="InterPro" id="IPR010982">
    <property type="entry name" value="Lambda_DNA-bd_dom_sf"/>
</dbReference>
<dbReference type="SUPFAM" id="SSF47413">
    <property type="entry name" value="lambda repressor-like DNA-binding domains"/>
    <property type="match status" value="1"/>
</dbReference>
<evidence type="ECO:0000259" key="2">
    <source>
        <dbReference type="PROSITE" id="PS50943"/>
    </source>
</evidence>
<dbReference type="RefSeq" id="WP_340285743.1">
    <property type="nucleotide sequence ID" value="NZ_JBBJUP010000001.1"/>
</dbReference>
<comment type="caution">
    <text evidence="3">The sequence shown here is derived from an EMBL/GenBank/DDBJ whole genome shotgun (WGS) entry which is preliminary data.</text>
</comment>
<proteinExistence type="predicted"/>
<dbReference type="InterPro" id="IPR050807">
    <property type="entry name" value="TransReg_Diox_bact_type"/>
</dbReference>
<dbReference type="EMBL" id="JBBJUP010000001">
    <property type="protein sequence ID" value="MEJ8277656.1"/>
    <property type="molecule type" value="Genomic_DNA"/>
</dbReference>
<dbReference type="PROSITE" id="PS50943">
    <property type="entry name" value="HTH_CROC1"/>
    <property type="match status" value="1"/>
</dbReference>
<dbReference type="CDD" id="cd00093">
    <property type="entry name" value="HTH_XRE"/>
    <property type="match status" value="1"/>
</dbReference>
<dbReference type="SUPFAM" id="SSF51182">
    <property type="entry name" value="RmlC-like cupins"/>
    <property type="match status" value="1"/>
</dbReference>
<dbReference type="Gene3D" id="1.10.260.40">
    <property type="entry name" value="lambda repressor-like DNA-binding domains"/>
    <property type="match status" value="1"/>
</dbReference>
<dbReference type="Gene3D" id="2.60.120.10">
    <property type="entry name" value="Jelly Rolls"/>
    <property type="match status" value="1"/>
</dbReference>
<gene>
    <name evidence="3" type="ORF">WJX68_01825</name>
</gene>
<sequence>MQRTPPGGPPLATIAAAIRRERERLGISSAELARRAGIAKSTLSQLEAGTGNPSVETLWAIAVVAGVPFSALVEPAASPVRVVRFDERPAIRSEEAAYTGALLSPCPPGARRDLHVITCEPGAARAADAHSPGTVEHVVASAGRWSIGPDGEQVELGPGDYVVFPADRPHTYRALDPGAVALLVMEYR</sequence>
<organism evidence="3 4">
    <name type="scientific">Pseudonocardia spirodelae</name>
    <dbReference type="NCBI Taxonomy" id="3133431"/>
    <lineage>
        <taxon>Bacteria</taxon>
        <taxon>Bacillati</taxon>
        <taxon>Actinomycetota</taxon>
        <taxon>Actinomycetes</taxon>
        <taxon>Pseudonocardiales</taxon>
        <taxon>Pseudonocardiaceae</taxon>
        <taxon>Pseudonocardia</taxon>
    </lineage>
</organism>
<dbReference type="Pfam" id="PF01381">
    <property type="entry name" value="HTH_3"/>
    <property type="match status" value="1"/>
</dbReference>
<dbReference type="Proteomes" id="UP001364211">
    <property type="component" value="Unassembled WGS sequence"/>
</dbReference>
<evidence type="ECO:0000313" key="4">
    <source>
        <dbReference type="Proteomes" id="UP001364211"/>
    </source>
</evidence>
<dbReference type="Pfam" id="PF07883">
    <property type="entry name" value="Cupin_2"/>
    <property type="match status" value="1"/>
</dbReference>
<accession>A0ABU8T282</accession>
<dbReference type="InterPro" id="IPR011051">
    <property type="entry name" value="RmlC_Cupin_sf"/>
</dbReference>
<reference evidence="3 4" key="1">
    <citation type="submission" date="2024-03" db="EMBL/GenBank/DDBJ databases">
        <title>Draft genome sequence of Pseudonocardia sp. DW16-2.</title>
        <authorList>
            <person name="Duangmal K."/>
        </authorList>
    </citation>
    <scope>NUCLEOTIDE SEQUENCE [LARGE SCALE GENOMIC DNA]</scope>
    <source>
        <strain evidence="3 4">DW16-2</strain>
    </source>
</reference>
<dbReference type="PANTHER" id="PTHR46797">
    <property type="entry name" value="HTH-TYPE TRANSCRIPTIONAL REGULATOR"/>
    <property type="match status" value="1"/>
</dbReference>
<dbReference type="InterPro" id="IPR001387">
    <property type="entry name" value="Cro/C1-type_HTH"/>
</dbReference>
<evidence type="ECO:0000313" key="3">
    <source>
        <dbReference type="EMBL" id="MEJ8277656.1"/>
    </source>
</evidence>
<keyword evidence="4" id="KW-1185">Reference proteome</keyword>
<dbReference type="SMART" id="SM00530">
    <property type="entry name" value="HTH_XRE"/>
    <property type="match status" value="1"/>
</dbReference>
<feature type="domain" description="HTH cro/C1-type" evidence="2">
    <location>
        <begin position="18"/>
        <end position="72"/>
    </location>
</feature>
<keyword evidence="1" id="KW-0238">DNA-binding</keyword>
<dbReference type="InterPro" id="IPR014710">
    <property type="entry name" value="RmlC-like_jellyroll"/>
</dbReference>
<dbReference type="PANTHER" id="PTHR46797:SF1">
    <property type="entry name" value="METHYLPHOSPHONATE SYNTHASE"/>
    <property type="match status" value="1"/>
</dbReference>
<protein>
    <submittedName>
        <fullName evidence="3">XRE family transcriptional regulator</fullName>
    </submittedName>
</protein>
<name>A0ABU8T282_9PSEU</name>
<dbReference type="CDD" id="cd02209">
    <property type="entry name" value="cupin_XRE_C"/>
    <property type="match status" value="1"/>
</dbReference>
<evidence type="ECO:0000256" key="1">
    <source>
        <dbReference type="ARBA" id="ARBA00023125"/>
    </source>
</evidence>